<protein>
    <recommendedName>
        <fullName evidence="4">BREX system P-loop protein BrxC</fullName>
    </recommendedName>
</protein>
<dbReference type="AlphaFoldDB" id="R4VNA9"/>
<organism evidence="2 3">
    <name type="scientific">Spiribacter salinus M19-40</name>
    <dbReference type="NCBI Taxonomy" id="1260251"/>
    <lineage>
        <taxon>Bacteria</taxon>
        <taxon>Pseudomonadati</taxon>
        <taxon>Pseudomonadota</taxon>
        <taxon>Gammaproteobacteria</taxon>
        <taxon>Chromatiales</taxon>
        <taxon>Ectothiorhodospiraceae</taxon>
        <taxon>Spiribacter</taxon>
    </lineage>
</organism>
<dbReference type="eggNOG" id="COG1330">
    <property type="taxonomic scope" value="Bacteria"/>
</dbReference>
<dbReference type="OrthoDB" id="3201900at2"/>
<dbReference type="InterPro" id="IPR027417">
    <property type="entry name" value="P-loop_NTPase"/>
</dbReference>
<gene>
    <name evidence="2" type="ORF">SPISAL_04795</name>
</gene>
<dbReference type="SUPFAM" id="SSF52540">
    <property type="entry name" value="P-loop containing nucleoside triphosphate hydrolases"/>
    <property type="match status" value="1"/>
</dbReference>
<proteinExistence type="predicted"/>
<keyword evidence="1" id="KW-0175">Coiled coil</keyword>
<reference evidence="2 3" key="1">
    <citation type="journal article" date="2013" name="Genome Announc.">
        <title>Draft Genome of Spiribacter salinus M19-40, an Abundant Gammaproteobacterium in Aquatic Hypersaline Environments.</title>
        <authorList>
            <person name="Leon M.J."/>
            <person name="Ghai R."/>
            <person name="Fernandez A.B."/>
            <person name="Sanchez-Porro C."/>
            <person name="Rodriguez-Valera F."/>
            <person name="Ventosa A."/>
        </authorList>
    </citation>
    <scope>NUCLEOTIDE SEQUENCE [LARGE SCALE GENOMIC DNA]</scope>
    <source>
        <strain evidence="2">M19-40</strain>
    </source>
</reference>
<keyword evidence="3" id="KW-1185">Reference proteome</keyword>
<dbReference type="EMBL" id="CP005963">
    <property type="protein sequence ID" value="AGM41053.1"/>
    <property type="molecule type" value="Genomic_DNA"/>
</dbReference>
<name>R4VNA9_9GAMM</name>
<dbReference type="Proteomes" id="UP000017881">
    <property type="component" value="Chromosome"/>
</dbReference>
<feature type="coiled-coil region" evidence="1">
    <location>
        <begin position="997"/>
        <end position="1024"/>
    </location>
</feature>
<evidence type="ECO:0008006" key="4">
    <source>
        <dbReference type="Google" id="ProtNLM"/>
    </source>
</evidence>
<accession>R4VNA9</accession>
<dbReference type="HOGENOM" id="CLU_275690_0_0_6"/>
<evidence type="ECO:0000256" key="1">
    <source>
        <dbReference type="SAM" id="Coils"/>
    </source>
</evidence>
<evidence type="ECO:0000313" key="2">
    <source>
        <dbReference type="EMBL" id="AGM41053.1"/>
    </source>
</evidence>
<dbReference type="InterPro" id="IPR047679">
    <property type="entry name" value="BREX_BrxC"/>
</dbReference>
<dbReference type="NCBIfam" id="NF033441">
    <property type="entry name" value="BREX_BrxC"/>
    <property type="match status" value="1"/>
</dbReference>
<dbReference type="KEGG" id="ssal:SPISAL_04795"/>
<dbReference type="PATRIC" id="fig|1260251.3.peg.966"/>
<evidence type="ECO:0000313" key="3">
    <source>
        <dbReference type="Proteomes" id="UP000017881"/>
    </source>
</evidence>
<sequence length="1145" mass="127435">MRNRDVYQKDPATRNLANNGVANVNDDTSTPALDVLRYELETFVCDGEYERGVAHILDTYLKNLGKEEQPAVWISGFYGSGKSHLAKMLRALWLDKPFSDGATPRGIAHLPSSVQEHLAELNSQGKRHGGLHAASGTLGAGASGSVRLALLRIIFKSAGLPQQYPLARFVMWLREEGVLESVREGVERKGYDWREELDNFYVADGLAEALTELMPKRFASQSACVETLNNMFPNVKDVSNDEMLDAIKQALMRDEKLPLTLVVLDEVQQYIGPDAQRSQDVQEVIEACCKYLGAKLLFVGTGQTAITGTANLARLQGRFTVRVQLSDADVDTVIRKVILAKKPEATDAIDQVMTTNLGEISRHLSGSSLAHRQDDRAYFVQDYPILPVRRRFWETALRVLDQTGTDSQLRNQLSMVHKAIQSNLDEGLGHVVRADYIYFDGAEKLLQARVLPKKLYEAIQTWSRGSEDQQLLARACALIFLINKAVSGQPNIGIEPTVDTLADLLVEDLPTGSASLRSKLPGLLEDCQLLMKVGDEYRIQTEESTAWNDAFRNHQANIANQQHVVEDERDSRIRKLFGEIARRLTLQQGKSRVSRDTATCFDAELPKDAGSRIYLWLREGWSSDENSVRVDARQAGSESPTVFVFLPKRHGDELREQLMEYKAAKYTLDERGSPSTPDGSEAREAMETTMRRAEGRIEGLLQECFADARVFQGGGNEVSGNNLLDMLQEAAEAAQIRLYPQFDAADHTGWGKVLEKAKQGAPDALKAVGDEGEPGNNPVCKAILGFIAGGKSGAEIRDRFEGPPYGWSGDAVDGSLHILMVSGQVRAQDERGNPVEPGNLNRSAIGKTHFRVESATITTAQRIQIRKLMQKLGIQARSHEELRSAPQFLNVLRELAEAAGGEAPQPEPPDITFIDELRQCAGNDQLLTLYNQGKTISDNIEQWKVVRDKLKERLPRWRIVKQLAQHAESLKDTEALRKQVESIEEHRKLLAEPEPCTELANNLAQALREELNRLDARYNAEHETGMERLELDANWQALEPEQRNTLRAAQRLTTGDAPDIKVQTTNDVLATLNRTGLTTLADRVAAMPSRFNQVLEEAAQLCEPKVQFIDLSRPTLQSEADVDEWAEQAKKQLKAGLSKGPVMPR</sequence>